<gene>
    <name evidence="5" type="ORF">DYI37_15790</name>
</gene>
<keyword evidence="2" id="KW-0238">DNA-binding</keyword>
<dbReference type="SUPFAM" id="SSF46785">
    <property type="entry name" value="Winged helix' DNA-binding domain"/>
    <property type="match status" value="1"/>
</dbReference>
<dbReference type="Proteomes" id="UP000264310">
    <property type="component" value="Unassembled WGS sequence"/>
</dbReference>
<dbReference type="GO" id="GO:0003677">
    <property type="term" value="F:DNA binding"/>
    <property type="evidence" value="ECO:0007669"/>
    <property type="project" value="UniProtKB-KW"/>
</dbReference>
<dbReference type="EMBL" id="QURL01000007">
    <property type="protein sequence ID" value="RFC62300.1"/>
    <property type="molecule type" value="Genomic_DNA"/>
</dbReference>
<evidence type="ECO:0000256" key="2">
    <source>
        <dbReference type="ARBA" id="ARBA00023125"/>
    </source>
</evidence>
<sequence>MIDDRAVTALAALAHADRLAAFRMLVRAGPGGMPSGEIAEALAIPATRTSFHLAALERAGLLRSSRDGRRILYSANYEEMRALLAFLTEDCCGGKPEICAGLGDLTSICQPKVSS</sequence>
<dbReference type="PRINTS" id="PR00778">
    <property type="entry name" value="HTHARSR"/>
</dbReference>
<organism evidence="5 6">
    <name type="scientific">Fulvimarina endophytica</name>
    <dbReference type="NCBI Taxonomy" id="2293836"/>
    <lineage>
        <taxon>Bacteria</taxon>
        <taxon>Pseudomonadati</taxon>
        <taxon>Pseudomonadota</taxon>
        <taxon>Alphaproteobacteria</taxon>
        <taxon>Hyphomicrobiales</taxon>
        <taxon>Aurantimonadaceae</taxon>
        <taxon>Fulvimarina</taxon>
    </lineage>
</organism>
<dbReference type="AlphaFoldDB" id="A0A371WZ77"/>
<dbReference type="Gene3D" id="1.10.10.10">
    <property type="entry name" value="Winged helix-like DNA-binding domain superfamily/Winged helix DNA-binding domain"/>
    <property type="match status" value="1"/>
</dbReference>
<dbReference type="PANTHER" id="PTHR43132">
    <property type="entry name" value="ARSENICAL RESISTANCE OPERON REPRESSOR ARSR-RELATED"/>
    <property type="match status" value="1"/>
</dbReference>
<dbReference type="PANTHER" id="PTHR43132:SF2">
    <property type="entry name" value="ARSENICAL RESISTANCE OPERON REPRESSOR ARSR-RELATED"/>
    <property type="match status" value="1"/>
</dbReference>
<comment type="caution">
    <text evidence="5">The sequence shown here is derived from an EMBL/GenBank/DDBJ whole genome shotgun (WGS) entry which is preliminary data.</text>
</comment>
<feature type="domain" description="HTH arsR-type" evidence="4">
    <location>
        <begin position="1"/>
        <end position="95"/>
    </location>
</feature>
<keyword evidence="1" id="KW-0805">Transcription regulation</keyword>
<dbReference type="Pfam" id="PF12840">
    <property type="entry name" value="HTH_20"/>
    <property type="match status" value="1"/>
</dbReference>
<dbReference type="InterPro" id="IPR011991">
    <property type="entry name" value="ArsR-like_HTH"/>
</dbReference>
<dbReference type="InterPro" id="IPR001845">
    <property type="entry name" value="HTH_ArsR_DNA-bd_dom"/>
</dbReference>
<accession>A0A371WZ77</accession>
<proteinExistence type="predicted"/>
<evidence type="ECO:0000259" key="4">
    <source>
        <dbReference type="PROSITE" id="PS50987"/>
    </source>
</evidence>
<protein>
    <submittedName>
        <fullName evidence="5">Transcriptional regulator</fullName>
    </submittedName>
</protein>
<dbReference type="PROSITE" id="PS50987">
    <property type="entry name" value="HTH_ARSR_2"/>
    <property type="match status" value="1"/>
</dbReference>
<evidence type="ECO:0000256" key="3">
    <source>
        <dbReference type="ARBA" id="ARBA00023163"/>
    </source>
</evidence>
<dbReference type="SMART" id="SM00418">
    <property type="entry name" value="HTH_ARSR"/>
    <property type="match status" value="1"/>
</dbReference>
<dbReference type="NCBIfam" id="NF033788">
    <property type="entry name" value="HTH_metalloreg"/>
    <property type="match status" value="1"/>
</dbReference>
<evidence type="ECO:0000256" key="1">
    <source>
        <dbReference type="ARBA" id="ARBA00023015"/>
    </source>
</evidence>
<evidence type="ECO:0000313" key="5">
    <source>
        <dbReference type="EMBL" id="RFC62300.1"/>
    </source>
</evidence>
<dbReference type="RefSeq" id="WP_116684242.1">
    <property type="nucleotide sequence ID" value="NZ_QURL01000007.1"/>
</dbReference>
<dbReference type="InterPro" id="IPR036388">
    <property type="entry name" value="WH-like_DNA-bd_sf"/>
</dbReference>
<dbReference type="CDD" id="cd00090">
    <property type="entry name" value="HTH_ARSR"/>
    <property type="match status" value="1"/>
</dbReference>
<dbReference type="GO" id="GO:0003700">
    <property type="term" value="F:DNA-binding transcription factor activity"/>
    <property type="evidence" value="ECO:0007669"/>
    <property type="project" value="InterPro"/>
</dbReference>
<reference evidence="5 6" key="1">
    <citation type="submission" date="2018-08" db="EMBL/GenBank/DDBJ databases">
        <title>Fulvimarina sp. 85, whole genome shotgun sequence.</title>
        <authorList>
            <person name="Tuo L."/>
        </authorList>
    </citation>
    <scope>NUCLEOTIDE SEQUENCE [LARGE SCALE GENOMIC DNA]</scope>
    <source>
        <strain evidence="5 6">85</strain>
    </source>
</reference>
<dbReference type="OrthoDB" id="9804742at2"/>
<keyword evidence="6" id="KW-1185">Reference proteome</keyword>
<dbReference type="InterPro" id="IPR051011">
    <property type="entry name" value="Metal_resp_trans_reg"/>
</dbReference>
<name>A0A371WZ77_9HYPH</name>
<keyword evidence="3" id="KW-0804">Transcription</keyword>
<dbReference type="InterPro" id="IPR036390">
    <property type="entry name" value="WH_DNA-bd_sf"/>
</dbReference>
<evidence type="ECO:0000313" key="6">
    <source>
        <dbReference type="Proteomes" id="UP000264310"/>
    </source>
</evidence>